<gene>
    <name evidence="2" type="ORF">HBH26_10440</name>
</gene>
<protein>
    <submittedName>
        <fullName evidence="2">Type II toxin-antitoxin system RelE/ParE family toxin</fullName>
    </submittedName>
</protein>
<sequence>MTELRISRDAQHDLRDIMSFSKARFGVAVARAYLRGLHDVFVTLRERPLIGVARGDLGREVRALSYRSHRIYDETEGGSVDILRVLHHARDVPTAVAPFP</sequence>
<accession>A0ABX1CP24</accession>
<organism evidence="2 3">
    <name type="scientific">Sphingomonas corticis</name>
    <dbReference type="NCBI Taxonomy" id="2722791"/>
    <lineage>
        <taxon>Bacteria</taxon>
        <taxon>Pseudomonadati</taxon>
        <taxon>Pseudomonadota</taxon>
        <taxon>Alphaproteobacteria</taxon>
        <taxon>Sphingomonadales</taxon>
        <taxon>Sphingomonadaceae</taxon>
        <taxon>Sphingomonas</taxon>
    </lineage>
</organism>
<evidence type="ECO:0000313" key="3">
    <source>
        <dbReference type="Proteomes" id="UP000732399"/>
    </source>
</evidence>
<comment type="caution">
    <text evidence="2">The sequence shown here is derived from an EMBL/GenBank/DDBJ whole genome shotgun (WGS) entry which is preliminary data.</text>
</comment>
<dbReference type="InterPro" id="IPR007712">
    <property type="entry name" value="RelE/ParE_toxin"/>
</dbReference>
<evidence type="ECO:0000313" key="2">
    <source>
        <dbReference type="EMBL" id="NJR79006.1"/>
    </source>
</evidence>
<dbReference type="Proteomes" id="UP000732399">
    <property type="component" value="Unassembled WGS sequence"/>
</dbReference>
<dbReference type="Gene3D" id="3.30.2310.20">
    <property type="entry name" value="RelE-like"/>
    <property type="match status" value="1"/>
</dbReference>
<dbReference type="RefSeq" id="WP_168134530.1">
    <property type="nucleotide sequence ID" value="NZ_JAAVJH010000005.1"/>
</dbReference>
<dbReference type="EMBL" id="JAAVJH010000005">
    <property type="protein sequence ID" value="NJR79006.1"/>
    <property type="molecule type" value="Genomic_DNA"/>
</dbReference>
<reference evidence="2 3" key="1">
    <citation type="submission" date="2020-03" db="EMBL/GenBank/DDBJ databases">
        <authorList>
            <person name="Wang L."/>
            <person name="He N."/>
            <person name="Li Y."/>
            <person name="Fang Y."/>
            <person name="Zhang F."/>
        </authorList>
    </citation>
    <scope>NUCLEOTIDE SEQUENCE [LARGE SCALE GENOMIC DNA]</scope>
    <source>
        <strain evidence="2 3">36D10-4-7</strain>
    </source>
</reference>
<evidence type="ECO:0000256" key="1">
    <source>
        <dbReference type="ARBA" id="ARBA00022649"/>
    </source>
</evidence>
<proteinExistence type="predicted"/>
<dbReference type="InterPro" id="IPR035093">
    <property type="entry name" value="RelE/ParE_toxin_dom_sf"/>
</dbReference>
<dbReference type="Pfam" id="PF05016">
    <property type="entry name" value="ParE_toxin"/>
    <property type="match status" value="1"/>
</dbReference>
<keyword evidence="1" id="KW-1277">Toxin-antitoxin system</keyword>
<keyword evidence="3" id="KW-1185">Reference proteome</keyword>
<name>A0ABX1CP24_9SPHN</name>